<dbReference type="InterPro" id="IPR008972">
    <property type="entry name" value="Cupredoxin"/>
</dbReference>
<dbReference type="SUPFAM" id="SSF49503">
    <property type="entry name" value="Cupredoxins"/>
    <property type="match status" value="1"/>
</dbReference>
<evidence type="ECO:0000256" key="1">
    <source>
        <dbReference type="SAM" id="MobiDB-lite"/>
    </source>
</evidence>
<sequence>MFTTVSSLVATLALFASGAFSMPTGTTCDKPAQVAAPPTGVTHTVVAGANGQLRFDPESVIAAVGDIVEFQFHPKNHSVAQSSFAEPCAPLAAAAVPPPSANNGTGYYSAYSRRSHAGSSSGTDADNSPFFGGFDFATMEGPSDNAFQVLVRDTKPVWFYCPQPMGAHCTNGMSGVINEPRDGPNTLAAYKEAAKGKMTTVPPKVQGGNKVANVETKPIA</sequence>
<keyword evidence="4" id="KW-1185">Reference proteome</keyword>
<name>A0ABR1WG20_9PEZI</name>
<protein>
    <recommendedName>
        <fullName evidence="5">Extracellular serine-rich protein</fullName>
    </recommendedName>
</protein>
<evidence type="ECO:0000313" key="3">
    <source>
        <dbReference type="EMBL" id="KAK8082425.1"/>
    </source>
</evidence>
<gene>
    <name evidence="3" type="ORF">PG996_001206</name>
</gene>
<feature type="chain" id="PRO_5046223508" description="Extracellular serine-rich protein" evidence="2">
    <location>
        <begin position="22"/>
        <end position="220"/>
    </location>
</feature>
<dbReference type="InterPro" id="IPR052953">
    <property type="entry name" value="Ser-rich/MCO-related"/>
</dbReference>
<dbReference type="Gene3D" id="2.60.40.420">
    <property type="entry name" value="Cupredoxins - blue copper proteins"/>
    <property type="match status" value="1"/>
</dbReference>
<feature type="region of interest" description="Disordered" evidence="1">
    <location>
        <begin position="199"/>
        <end position="220"/>
    </location>
</feature>
<keyword evidence="2" id="KW-0732">Signal</keyword>
<dbReference type="EMBL" id="JAQQWM010000001">
    <property type="protein sequence ID" value="KAK8082425.1"/>
    <property type="molecule type" value="Genomic_DNA"/>
</dbReference>
<evidence type="ECO:0008006" key="5">
    <source>
        <dbReference type="Google" id="ProtNLM"/>
    </source>
</evidence>
<evidence type="ECO:0000256" key="2">
    <source>
        <dbReference type="SAM" id="SignalP"/>
    </source>
</evidence>
<dbReference type="Proteomes" id="UP001446871">
    <property type="component" value="Unassembled WGS sequence"/>
</dbReference>
<dbReference type="PANTHER" id="PTHR34883:SF15">
    <property type="entry name" value="EXTRACELLULAR SERINE-RICH PROTEIN"/>
    <property type="match status" value="1"/>
</dbReference>
<feature type="signal peptide" evidence="2">
    <location>
        <begin position="1"/>
        <end position="21"/>
    </location>
</feature>
<evidence type="ECO:0000313" key="4">
    <source>
        <dbReference type="Proteomes" id="UP001446871"/>
    </source>
</evidence>
<accession>A0ABR1WG20</accession>
<dbReference type="PANTHER" id="PTHR34883">
    <property type="entry name" value="SERINE-RICH PROTEIN, PUTATIVE-RELATED-RELATED"/>
    <property type="match status" value="1"/>
</dbReference>
<comment type="caution">
    <text evidence="3">The sequence shown here is derived from an EMBL/GenBank/DDBJ whole genome shotgun (WGS) entry which is preliminary data.</text>
</comment>
<proteinExistence type="predicted"/>
<reference evidence="3 4" key="1">
    <citation type="submission" date="2023-01" db="EMBL/GenBank/DDBJ databases">
        <title>Analysis of 21 Apiospora genomes using comparative genomics revels a genus with tremendous synthesis potential of carbohydrate active enzymes and secondary metabolites.</title>
        <authorList>
            <person name="Sorensen T."/>
        </authorList>
    </citation>
    <scope>NUCLEOTIDE SEQUENCE [LARGE SCALE GENOMIC DNA]</scope>
    <source>
        <strain evidence="3 4">CBS 83171</strain>
    </source>
</reference>
<organism evidence="3 4">
    <name type="scientific">Apiospora saccharicola</name>
    <dbReference type="NCBI Taxonomy" id="335842"/>
    <lineage>
        <taxon>Eukaryota</taxon>
        <taxon>Fungi</taxon>
        <taxon>Dikarya</taxon>
        <taxon>Ascomycota</taxon>
        <taxon>Pezizomycotina</taxon>
        <taxon>Sordariomycetes</taxon>
        <taxon>Xylariomycetidae</taxon>
        <taxon>Amphisphaeriales</taxon>
        <taxon>Apiosporaceae</taxon>
        <taxon>Apiospora</taxon>
    </lineage>
</organism>